<dbReference type="OrthoDB" id="358773at2"/>
<comment type="caution">
    <text evidence="1">The sequence shown here is derived from an EMBL/GenBank/DDBJ whole genome shotgun (WGS) entry which is preliminary data.</text>
</comment>
<dbReference type="GO" id="GO:0016874">
    <property type="term" value="F:ligase activity"/>
    <property type="evidence" value="ECO:0007669"/>
    <property type="project" value="UniProtKB-KW"/>
</dbReference>
<accession>W9GGM1</accession>
<dbReference type="Pfam" id="PF13563">
    <property type="entry name" value="2_5_RNA_ligase2"/>
    <property type="match status" value="1"/>
</dbReference>
<protein>
    <submittedName>
        <fullName evidence="1">2'-5' RNA ligase</fullName>
    </submittedName>
</protein>
<dbReference type="EMBL" id="AWQS01000117">
    <property type="protein sequence ID" value="EWT05391.1"/>
    <property type="molecule type" value="Genomic_DNA"/>
</dbReference>
<sequence length="176" mass="19822">MTASRPTTIGVSIPVPAPEGDYLQRRRADFGDDAAWRIPAHITLVPPTQVDDDTYAAFLDHCAQVASSWPPFDVLLRGTGTFRPISDVVYIQVAQGVAACERLEKQLRSGPVKRDLDFYYHPHVTIAHNVPSECLERAFSELADFHTDFRVETFYLYEQGDDDVWRPVKDFPLQGG</sequence>
<dbReference type="InterPro" id="IPR050580">
    <property type="entry name" value="2H_phosphoesterase_YjcG-like"/>
</dbReference>
<keyword evidence="1" id="KW-0436">Ligase</keyword>
<dbReference type="Proteomes" id="UP000019494">
    <property type="component" value="Unassembled WGS sequence"/>
</dbReference>
<dbReference type="SUPFAM" id="SSF55144">
    <property type="entry name" value="LigT-like"/>
    <property type="match status" value="1"/>
</dbReference>
<dbReference type="PATRIC" id="fig|584657.3.peg.2719"/>
<dbReference type="RefSeq" id="WP_034717662.1">
    <property type="nucleotide sequence ID" value="NZ_AWQS01000117.1"/>
</dbReference>
<dbReference type="AlphaFoldDB" id="W9GGM1"/>
<evidence type="ECO:0000313" key="2">
    <source>
        <dbReference type="Proteomes" id="UP000019494"/>
    </source>
</evidence>
<dbReference type="Gene3D" id="3.90.1140.10">
    <property type="entry name" value="Cyclic phosphodiesterase"/>
    <property type="match status" value="1"/>
</dbReference>
<reference evidence="2" key="1">
    <citation type="submission" date="2013-08" db="EMBL/GenBank/DDBJ databases">
        <title>Intrasporangium oryzae NRRL B-24470.</title>
        <authorList>
            <person name="Liu H."/>
            <person name="Wang G."/>
        </authorList>
    </citation>
    <scope>NUCLEOTIDE SEQUENCE [LARGE SCALE GENOMIC DNA]</scope>
    <source>
        <strain evidence="2">Q5-1</strain>
    </source>
</reference>
<keyword evidence="2" id="KW-1185">Reference proteome</keyword>
<proteinExistence type="predicted"/>
<dbReference type="PANTHER" id="PTHR40037:SF1">
    <property type="entry name" value="PHOSPHOESTERASE SAOUHSC_00951-RELATED"/>
    <property type="match status" value="1"/>
</dbReference>
<evidence type="ECO:0000313" key="1">
    <source>
        <dbReference type="EMBL" id="EWT05391.1"/>
    </source>
</evidence>
<gene>
    <name evidence="1" type="ORF">N864_05010</name>
</gene>
<name>W9GGM1_9MICO</name>
<dbReference type="PANTHER" id="PTHR40037">
    <property type="entry name" value="PHOSPHOESTERASE YJCG-RELATED"/>
    <property type="match status" value="1"/>
</dbReference>
<organism evidence="1 2">
    <name type="scientific">Intrasporangium chromatireducens Q5-1</name>
    <dbReference type="NCBI Taxonomy" id="584657"/>
    <lineage>
        <taxon>Bacteria</taxon>
        <taxon>Bacillati</taxon>
        <taxon>Actinomycetota</taxon>
        <taxon>Actinomycetes</taxon>
        <taxon>Micrococcales</taxon>
        <taxon>Intrasporangiaceae</taxon>
        <taxon>Intrasporangium</taxon>
    </lineage>
</organism>
<dbReference type="InterPro" id="IPR009097">
    <property type="entry name" value="Cyclic_Pdiesterase"/>
</dbReference>